<dbReference type="InterPro" id="IPR015443">
    <property type="entry name" value="Aldose_1-epimerase"/>
</dbReference>
<keyword evidence="10" id="KW-1185">Reference proteome</keyword>
<feature type="binding site" evidence="8">
    <location>
        <begin position="172"/>
        <end position="174"/>
    </location>
    <ligand>
        <name>beta-D-galactose</name>
        <dbReference type="ChEBI" id="CHEBI:27667"/>
    </ligand>
</feature>
<evidence type="ECO:0000256" key="4">
    <source>
        <dbReference type="ARBA" id="ARBA00023277"/>
    </source>
</evidence>
<dbReference type="GO" id="GO:0006006">
    <property type="term" value="P:glucose metabolic process"/>
    <property type="evidence" value="ECO:0007669"/>
    <property type="project" value="TreeGrafter"/>
</dbReference>
<comment type="similarity">
    <text evidence="2 5">Belongs to the aldose epimerase family.</text>
</comment>
<dbReference type="OrthoDB" id="9779408at2"/>
<dbReference type="CDD" id="cd09019">
    <property type="entry name" value="galactose_mutarotase_like"/>
    <property type="match status" value="1"/>
</dbReference>
<dbReference type="GO" id="GO:0004034">
    <property type="term" value="F:aldose 1-epimerase activity"/>
    <property type="evidence" value="ECO:0007669"/>
    <property type="project" value="UniProtKB-EC"/>
</dbReference>
<feature type="binding site" evidence="7">
    <location>
        <position position="234"/>
    </location>
    <ligand>
        <name>beta-D-galactose</name>
        <dbReference type="ChEBI" id="CHEBI:27667"/>
    </ligand>
</feature>
<gene>
    <name evidence="9" type="ORF">LV82_01656</name>
</gene>
<dbReference type="InterPro" id="IPR011013">
    <property type="entry name" value="Gal_mutarotase_sf_dom"/>
</dbReference>
<dbReference type="InterPro" id="IPR014718">
    <property type="entry name" value="GH-type_carb-bd"/>
</dbReference>
<comment type="pathway">
    <text evidence="1 5">Carbohydrate metabolism; hexose metabolism.</text>
</comment>
<dbReference type="Gene3D" id="2.70.98.10">
    <property type="match status" value="1"/>
</dbReference>
<evidence type="ECO:0000256" key="3">
    <source>
        <dbReference type="ARBA" id="ARBA00023235"/>
    </source>
</evidence>
<dbReference type="EMBL" id="PRDS01000004">
    <property type="protein sequence ID" value="PPB80923.1"/>
    <property type="molecule type" value="Genomic_DNA"/>
</dbReference>
<name>A0A2S5JHH1_9RHOB</name>
<dbReference type="UniPathway" id="UPA00242"/>
<dbReference type="Proteomes" id="UP000239736">
    <property type="component" value="Unassembled WGS sequence"/>
</dbReference>
<comment type="caution">
    <text evidence="9">The sequence shown here is derived from an EMBL/GenBank/DDBJ whole genome shotgun (WGS) entry which is preliminary data.</text>
</comment>
<dbReference type="AlphaFoldDB" id="A0A2S5JHH1"/>
<dbReference type="GO" id="GO:0033499">
    <property type="term" value="P:galactose catabolic process via UDP-galactose, Leloir pathway"/>
    <property type="evidence" value="ECO:0007669"/>
    <property type="project" value="TreeGrafter"/>
</dbReference>
<sequence length="332" mass="36363">MTREAFGQLPDGTIVERVTLRGGGLTARVMTWGAVVQDLRMQGHEPPLVLGFDRFEDYPAHSRYFGAIAGRCANRIAGARFELDGQEFRLDPNFLGKHHLHGGSLGTGKRPWRIADLGESHVTLAIELADGEMGYPGAMRVQATYALPGEGVLDIRIRAETDRPTLCNFAPHSYFNLSGEPDILNHSLRIAADHYLPVDAELIPTGQVAAVEGTDFDLRAGVRLGDVCARLRLDHNFCLSDRRLPLREVAELSAGALRMGIRTTEPGLQVFDAAPFDLPVPGLGGRRIGPHAGLAIEPQVWPDAIHHPGWPQAVLRPGETSEQHSQFIFERS</sequence>
<accession>A0A2S5JHH1</accession>
<comment type="catalytic activity">
    <reaction evidence="5">
        <text>alpha-D-glucose = beta-D-glucose</text>
        <dbReference type="Rhea" id="RHEA:10264"/>
        <dbReference type="ChEBI" id="CHEBI:15903"/>
        <dbReference type="ChEBI" id="CHEBI:17925"/>
        <dbReference type="EC" id="5.1.3.3"/>
    </reaction>
</comment>
<feature type="binding site" evidence="8">
    <location>
        <begin position="74"/>
        <end position="75"/>
    </location>
    <ligand>
        <name>beta-D-galactose</name>
        <dbReference type="ChEBI" id="CHEBI:27667"/>
    </ligand>
</feature>
<evidence type="ECO:0000256" key="2">
    <source>
        <dbReference type="ARBA" id="ARBA00006206"/>
    </source>
</evidence>
<evidence type="ECO:0000256" key="8">
    <source>
        <dbReference type="PIRSR" id="PIRSR005096-3"/>
    </source>
</evidence>
<dbReference type="PANTHER" id="PTHR10091:SF49">
    <property type="entry name" value="ALDOSE 1-EPIMERASE"/>
    <property type="match status" value="1"/>
</dbReference>
<evidence type="ECO:0000256" key="5">
    <source>
        <dbReference type="PIRNR" id="PIRNR005096"/>
    </source>
</evidence>
<dbReference type="GO" id="GO:0030246">
    <property type="term" value="F:carbohydrate binding"/>
    <property type="evidence" value="ECO:0007669"/>
    <property type="project" value="InterPro"/>
</dbReference>
<dbReference type="PIRSF" id="PIRSF005096">
    <property type="entry name" value="GALM"/>
    <property type="match status" value="1"/>
</dbReference>
<evidence type="ECO:0000256" key="6">
    <source>
        <dbReference type="PIRSR" id="PIRSR005096-1"/>
    </source>
</evidence>
<dbReference type="RefSeq" id="WP_104070688.1">
    <property type="nucleotide sequence ID" value="NZ_PRDS01000004.1"/>
</dbReference>
<evidence type="ECO:0000313" key="10">
    <source>
        <dbReference type="Proteomes" id="UP000239736"/>
    </source>
</evidence>
<evidence type="ECO:0000313" key="9">
    <source>
        <dbReference type="EMBL" id="PPB80923.1"/>
    </source>
</evidence>
<feature type="active site" description="Proton acceptor" evidence="6">
    <location>
        <position position="297"/>
    </location>
</feature>
<reference evidence="9 10" key="1">
    <citation type="submission" date="2018-01" db="EMBL/GenBank/DDBJ databases">
        <title>Genomic Encyclopedia of Archaeal and Bacterial Type Strains, Phase II (KMG-II): from individual species to whole genera.</title>
        <authorList>
            <person name="Goeker M."/>
        </authorList>
    </citation>
    <scope>NUCLEOTIDE SEQUENCE [LARGE SCALE GENOMIC DNA]</scope>
    <source>
        <strain evidence="9 10">DSM 12048</strain>
    </source>
</reference>
<dbReference type="SUPFAM" id="SSF74650">
    <property type="entry name" value="Galactose mutarotase-like"/>
    <property type="match status" value="1"/>
</dbReference>
<dbReference type="EC" id="5.1.3.3" evidence="5"/>
<keyword evidence="4 5" id="KW-0119">Carbohydrate metabolism</keyword>
<evidence type="ECO:0000256" key="7">
    <source>
        <dbReference type="PIRSR" id="PIRSR005096-2"/>
    </source>
</evidence>
<organism evidence="9 10">
    <name type="scientific">Albidovulum inexpectatum</name>
    <dbReference type="NCBI Taxonomy" id="196587"/>
    <lineage>
        <taxon>Bacteria</taxon>
        <taxon>Pseudomonadati</taxon>
        <taxon>Pseudomonadota</taxon>
        <taxon>Alphaproteobacteria</taxon>
        <taxon>Rhodobacterales</taxon>
        <taxon>Paracoccaceae</taxon>
        <taxon>Albidovulum</taxon>
    </lineage>
</organism>
<dbReference type="InterPro" id="IPR047215">
    <property type="entry name" value="Galactose_mutarotase-like"/>
</dbReference>
<keyword evidence="3 5" id="KW-0413">Isomerase</keyword>
<dbReference type="InterPro" id="IPR008183">
    <property type="entry name" value="Aldose_1/G6P_1-epimerase"/>
</dbReference>
<protein>
    <recommendedName>
        <fullName evidence="5">Aldose 1-epimerase</fullName>
        <ecNumber evidence="5">5.1.3.3</ecNumber>
    </recommendedName>
</protein>
<proteinExistence type="inferred from homology"/>
<feature type="active site" description="Proton donor" evidence="6">
    <location>
        <position position="172"/>
    </location>
</feature>
<dbReference type="Pfam" id="PF01263">
    <property type="entry name" value="Aldose_epim"/>
    <property type="match status" value="1"/>
</dbReference>
<evidence type="ECO:0000256" key="1">
    <source>
        <dbReference type="ARBA" id="ARBA00005028"/>
    </source>
</evidence>
<dbReference type="PANTHER" id="PTHR10091">
    <property type="entry name" value="ALDOSE-1-EPIMERASE"/>
    <property type="match status" value="1"/>
</dbReference>